<gene>
    <name evidence="12" type="primary">TM2D3</name>
</gene>
<reference evidence="12" key="2">
    <citation type="submission" date="2025-08" db="UniProtKB">
        <authorList>
            <consortium name="Ensembl"/>
        </authorList>
    </citation>
    <scope>IDENTIFICATION</scope>
</reference>
<name>U3IQ83_ANAPP</name>
<sequence>MNKIWDEYSTERRNSKKEAALLFFFLMPFPCPLRRGDGGSGNRLREIFVIYLFIFGPAGPLLVSSFFLCCFFDPFPRLRGRAATWRPRSTAAACGAAPSLCHLLQSRTTVGHDLPAPRCPSELIPLTEAVPGGGALGRPRCPLSRSRLGLAPSPPRGGQGRAVRGGGADKMAALAVRALRRLGGLALLVAQLYGLAGRAGSLMTTKHSQPQSTFAKSLTSTSTNIPNFKTTESTEIPSYVSNCPSNGLCSRLPPDCMTCNTNYSCVYGKPATFDCKVKPHVHCVDQNNHEQENFTINMTCQFCWQLATTDYVCTNSTNCMTVSCPRQRYNATCTVLDHIHCLGNRVFPKMLYCNWTGGYKWSTALALSITLGGFGADRFYLGQWREGLGKLFSFGGLGIWTLIDVLLIGVGYVGPADGSLYI</sequence>
<keyword evidence="5 10" id="KW-1133">Transmembrane helix</keyword>
<feature type="transmembrane region" description="Helical" evidence="10">
    <location>
        <begin position="20"/>
        <end position="36"/>
    </location>
</feature>
<keyword evidence="6 10" id="KW-0472">Membrane</keyword>
<dbReference type="AlphaFoldDB" id="U3IQ83"/>
<accession>U3IQ83</accession>
<dbReference type="PANTHER" id="PTHR21016:SF7">
    <property type="entry name" value="TM2 DOMAIN-CONTAINING PROTEIN 3"/>
    <property type="match status" value="1"/>
</dbReference>
<evidence type="ECO:0000256" key="2">
    <source>
        <dbReference type="ARBA" id="ARBA00008284"/>
    </source>
</evidence>
<feature type="transmembrane region" description="Helical" evidence="10">
    <location>
        <begin position="391"/>
        <end position="413"/>
    </location>
</feature>
<evidence type="ECO:0000256" key="3">
    <source>
        <dbReference type="ARBA" id="ARBA00022692"/>
    </source>
</evidence>
<dbReference type="GeneTree" id="ENSGT00940000158389"/>
<reference evidence="12" key="3">
    <citation type="submission" date="2025-09" db="UniProtKB">
        <authorList>
            <consortium name="Ensembl"/>
        </authorList>
    </citation>
    <scope>IDENTIFICATION</scope>
</reference>
<comment type="similarity">
    <text evidence="2">Belongs to the TM2 family.</text>
</comment>
<comment type="subcellular location">
    <subcellularLocation>
        <location evidence="1">Membrane</location>
        <topology evidence="1">Multi-pass membrane protein</topology>
    </subcellularLocation>
</comment>
<protein>
    <recommendedName>
        <fullName evidence="8">TM2 domain-containing protein 3</fullName>
    </recommendedName>
</protein>
<evidence type="ECO:0000256" key="7">
    <source>
        <dbReference type="ARBA" id="ARBA00023180"/>
    </source>
</evidence>
<evidence type="ECO:0000313" key="12">
    <source>
        <dbReference type="Ensembl" id="ENSAPLP00000009406.2"/>
    </source>
</evidence>
<evidence type="ECO:0000256" key="5">
    <source>
        <dbReference type="ARBA" id="ARBA00022989"/>
    </source>
</evidence>
<evidence type="ECO:0000256" key="4">
    <source>
        <dbReference type="ARBA" id="ARBA00022729"/>
    </source>
</evidence>
<dbReference type="InterPro" id="IPR050932">
    <property type="entry name" value="TM2D1-3-like"/>
</dbReference>
<feature type="transmembrane region" description="Helical" evidence="10">
    <location>
        <begin position="48"/>
        <end position="72"/>
    </location>
</feature>
<evidence type="ECO:0000256" key="1">
    <source>
        <dbReference type="ARBA" id="ARBA00004141"/>
    </source>
</evidence>
<evidence type="ECO:0000256" key="8">
    <source>
        <dbReference type="ARBA" id="ARBA00040897"/>
    </source>
</evidence>
<dbReference type="Pfam" id="PF05154">
    <property type="entry name" value="TM2"/>
    <property type="match status" value="1"/>
</dbReference>
<dbReference type="Proteomes" id="UP000016666">
    <property type="component" value="Chromosome 11"/>
</dbReference>
<dbReference type="PANTHER" id="PTHR21016">
    <property type="entry name" value="BETA-AMYLOID BINDING PROTEIN-RELATED"/>
    <property type="match status" value="1"/>
</dbReference>
<organism evidence="12 13">
    <name type="scientific">Anas platyrhynchos platyrhynchos</name>
    <name type="common">Northern mallard</name>
    <dbReference type="NCBI Taxonomy" id="8840"/>
    <lineage>
        <taxon>Eukaryota</taxon>
        <taxon>Metazoa</taxon>
        <taxon>Chordata</taxon>
        <taxon>Craniata</taxon>
        <taxon>Vertebrata</taxon>
        <taxon>Euteleostomi</taxon>
        <taxon>Archelosauria</taxon>
        <taxon>Archosauria</taxon>
        <taxon>Dinosauria</taxon>
        <taxon>Saurischia</taxon>
        <taxon>Theropoda</taxon>
        <taxon>Coelurosauria</taxon>
        <taxon>Aves</taxon>
        <taxon>Neognathae</taxon>
        <taxon>Galloanserae</taxon>
        <taxon>Anseriformes</taxon>
        <taxon>Anatidae</taxon>
        <taxon>Anatinae</taxon>
        <taxon>Anas</taxon>
    </lineage>
</organism>
<evidence type="ECO:0000259" key="11">
    <source>
        <dbReference type="Pfam" id="PF05154"/>
    </source>
</evidence>
<dbReference type="GO" id="GO:0016020">
    <property type="term" value="C:membrane"/>
    <property type="evidence" value="ECO:0007669"/>
    <property type="project" value="UniProtKB-SubCell"/>
</dbReference>
<evidence type="ECO:0000256" key="6">
    <source>
        <dbReference type="ARBA" id="ARBA00023136"/>
    </source>
</evidence>
<keyword evidence="7" id="KW-0325">Glycoprotein</keyword>
<keyword evidence="13" id="KW-1185">Reference proteome</keyword>
<feature type="domain" description="TM2" evidence="11">
    <location>
        <begin position="358"/>
        <end position="405"/>
    </location>
</feature>
<dbReference type="Ensembl" id="ENSAPLT00000010098.2">
    <property type="protein sequence ID" value="ENSAPLP00000009406.2"/>
    <property type="gene ID" value="ENSAPLG00000009696.2"/>
</dbReference>
<keyword evidence="4" id="KW-0732">Signal</keyword>
<keyword evidence="3 10" id="KW-0812">Transmembrane</keyword>
<evidence type="ECO:0000256" key="9">
    <source>
        <dbReference type="SAM" id="MobiDB-lite"/>
    </source>
</evidence>
<evidence type="ECO:0000313" key="13">
    <source>
        <dbReference type="Proteomes" id="UP000016666"/>
    </source>
</evidence>
<reference evidence="12 13" key="1">
    <citation type="submission" date="2017-10" db="EMBL/GenBank/DDBJ databases">
        <title>A new Pekin duck reference genome.</title>
        <authorList>
            <person name="Hou Z.-C."/>
            <person name="Zhou Z.-K."/>
            <person name="Zhu F."/>
            <person name="Hou S.-S."/>
        </authorList>
    </citation>
    <scope>NUCLEOTIDE SEQUENCE [LARGE SCALE GENOMIC DNA]</scope>
</reference>
<dbReference type="HOGENOM" id="CLU_084872_1_0_1"/>
<proteinExistence type="inferred from homology"/>
<dbReference type="STRING" id="8840.ENSAPLP00000009406"/>
<feature type="region of interest" description="Disordered" evidence="9">
    <location>
        <begin position="146"/>
        <end position="165"/>
    </location>
</feature>
<evidence type="ECO:0000256" key="10">
    <source>
        <dbReference type="SAM" id="Phobius"/>
    </source>
</evidence>
<dbReference type="InterPro" id="IPR007829">
    <property type="entry name" value="TM2"/>
</dbReference>